<sequence>GNTISSSPSGVIMDLYKILFPVLTINSVVDALPCHAAQHLSLSLLTSIDLPSSHCHNV</sequence>
<proteinExistence type="predicted"/>
<dbReference type="AlphaFoldDB" id="A0A0B7AC77"/>
<organism evidence="1">
    <name type="scientific">Arion vulgaris</name>
    <dbReference type="NCBI Taxonomy" id="1028688"/>
    <lineage>
        <taxon>Eukaryota</taxon>
        <taxon>Metazoa</taxon>
        <taxon>Spiralia</taxon>
        <taxon>Lophotrochozoa</taxon>
        <taxon>Mollusca</taxon>
        <taxon>Gastropoda</taxon>
        <taxon>Heterobranchia</taxon>
        <taxon>Euthyneura</taxon>
        <taxon>Panpulmonata</taxon>
        <taxon>Eupulmonata</taxon>
        <taxon>Stylommatophora</taxon>
        <taxon>Helicina</taxon>
        <taxon>Arionoidea</taxon>
        <taxon>Arionidae</taxon>
        <taxon>Arion</taxon>
    </lineage>
</organism>
<feature type="non-terminal residue" evidence="1">
    <location>
        <position position="1"/>
    </location>
</feature>
<gene>
    <name evidence="1" type="primary">ORF105416</name>
    <name evidence="2" type="synonym">ORF105419</name>
</gene>
<accession>A0A0B7AC77</accession>
<protein>
    <submittedName>
        <fullName evidence="1">Uncharacterized protein</fullName>
    </submittedName>
</protein>
<evidence type="ECO:0000313" key="1">
    <source>
        <dbReference type="EMBL" id="CEK77545.1"/>
    </source>
</evidence>
<name>A0A0B7AC77_9EUPU</name>
<dbReference type="EMBL" id="HACG01030681">
    <property type="protein sequence ID" value="CEK77546.1"/>
    <property type="molecule type" value="Transcribed_RNA"/>
</dbReference>
<evidence type="ECO:0000313" key="2">
    <source>
        <dbReference type="EMBL" id="CEK77546.1"/>
    </source>
</evidence>
<reference evidence="1" key="1">
    <citation type="submission" date="2014-12" db="EMBL/GenBank/DDBJ databases">
        <title>Insight into the proteome of Arion vulgaris.</title>
        <authorList>
            <person name="Aradska J."/>
            <person name="Bulat T."/>
            <person name="Smidak R."/>
            <person name="Sarate P."/>
            <person name="Gangsoo J."/>
            <person name="Sialana F."/>
            <person name="Bilban M."/>
            <person name="Lubec G."/>
        </authorList>
    </citation>
    <scope>NUCLEOTIDE SEQUENCE</scope>
    <source>
        <tissue evidence="1">Skin</tissue>
    </source>
</reference>
<dbReference type="EMBL" id="HACG01030680">
    <property type="protein sequence ID" value="CEK77545.1"/>
    <property type="molecule type" value="Transcribed_RNA"/>
</dbReference>